<dbReference type="InterPro" id="IPR001173">
    <property type="entry name" value="Glyco_trans_2-like"/>
</dbReference>
<reference evidence="2" key="2">
    <citation type="journal article" date="2022" name="Microbiol. Resour. Announc.">
        <title>Metagenome Sequencing to Explore Phylogenomics of Terrestrial Cyanobacteria.</title>
        <authorList>
            <person name="Ward R.D."/>
            <person name="Stajich J.E."/>
            <person name="Johansen J.R."/>
            <person name="Huntemann M."/>
            <person name="Clum A."/>
            <person name="Foster B."/>
            <person name="Foster B."/>
            <person name="Roux S."/>
            <person name="Palaniappan K."/>
            <person name="Varghese N."/>
            <person name="Mukherjee S."/>
            <person name="Reddy T.B.K."/>
            <person name="Daum C."/>
            <person name="Copeland A."/>
            <person name="Chen I.A."/>
            <person name="Ivanova N.N."/>
            <person name="Kyrpides N.C."/>
            <person name="Shapiro N."/>
            <person name="Eloe-Fadrosh E.A."/>
            <person name="Pietrasiak N."/>
        </authorList>
    </citation>
    <scope>NUCLEOTIDE SEQUENCE</scope>
    <source>
        <strain evidence="2">GSE-NOS-MK-12-04C</strain>
    </source>
</reference>
<dbReference type="CDD" id="cd00761">
    <property type="entry name" value="Glyco_tranf_GTA_type"/>
    <property type="match status" value="1"/>
</dbReference>
<dbReference type="Pfam" id="PF00535">
    <property type="entry name" value="Glycos_transf_2"/>
    <property type="match status" value="1"/>
</dbReference>
<proteinExistence type="predicted"/>
<gene>
    <name evidence="2" type="ORF">KME60_16985</name>
</gene>
<dbReference type="AlphaFoldDB" id="A0A951QQ24"/>
<dbReference type="GO" id="GO:0016758">
    <property type="term" value="F:hexosyltransferase activity"/>
    <property type="evidence" value="ECO:0007669"/>
    <property type="project" value="UniProtKB-ARBA"/>
</dbReference>
<comment type="caution">
    <text evidence="2">The sequence shown here is derived from an EMBL/GenBank/DDBJ whole genome shotgun (WGS) entry which is preliminary data.</text>
</comment>
<name>A0A951QQ24_9CYAN</name>
<protein>
    <submittedName>
        <fullName evidence="2">Glycosyltransferase</fullName>
    </submittedName>
</protein>
<organism evidence="2 3">
    <name type="scientific">Cyanomargarita calcarea GSE-NOS-MK-12-04C</name>
    <dbReference type="NCBI Taxonomy" id="2839659"/>
    <lineage>
        <taxon>Bacteria</taxon>
        <taxon>Bacillati</taxon>
        <taxon>Cyanobacteriota</taxon>
        <taxon>Cyanophyceae</taxon>
        <taxon>Nostocales</taxon>
        <taxon>Cyanomargaritaceae</taxon>
        <taxon>Cyanomargarita</taxon>
    </lineage>
</organism>
<reference evidence="2" key="1">
    <citation type="submission" date="2021-05" db="EMBL/GenBank/DDBJ databases">
        <authorList>
            <person name="Pietrasiak N."/>
            <person name="Ward R."/>
            <person name="Stajich J.E."/>
            <person name="Kurbessoian T."/>
        </authorList>
    </citation>
    <scope>NUCLEOTIDE SEQUENCE</scope>
    <source>
        <strain evidence="2">GSE-NOS-MK-12-04C</strain>
    </source>
</reference>
<dbReference type="PANTHER" id="PTHR22916">
    <property type="entry name" value="GLYCOSYLTRANSFERASE"/>
    <property type="match status" value="1"/>
</dbReference>
<dbReference type="PANTHER" id="PTHR22916:SF3">
    <property type="entry name" value="UDP-GLCNAC:BETAGAL BETA-1,3-N-ACETYLGLUCOSAMINYLTRANSFERASE-LIKE PROTEIN 1"/>
    <property type="match status" value="1"/>
</dbReference>
<accession>A0A951QQ24</accession>
<feature type="domain" description="Glycosyltransferase 2-like" evidence="1">
    <location>
        <begin position="5"/>
        <end position="129"/>
    </location>
</feature>
<evidence type="ECO:0000313" key="3">
    <source>
        <dbReference type="Proteomes" id="UP000729701"/>
    </source>
</evidence>
<evidence type="ECO:0000313" key="2">
    <source>
        <dbReference type="EMBL" id="MBW4669067.1"/>
    </source>
</evidence>
<sequence length="335" mass="38302">MKLVSVIIPVYKAEKYIADTVKTVLEQTYQNFEILIINDGSPDKSIEICQGFTDSRIQIIHQKNKGVSAARNTGINHAQGEYIALLDADDLWTRDKLEKHIEHLENSPLVGISFSRSAFIDEVGKPLGIYQMPKLKEITPALILCRNPIGNGSVPVFRQQVFAGIKFQDNCYFDEQLHHFEDIECWLRIALQTDWQTEGIPEALTLYRVNSQGASTNLVKQVEDMEKVLDKTRSYAPDLITQYGNLAKAYELRKLARWAVRLRSPNTAISMIHRAIFTHWRIILEEPRRTLITLVAAYSLWLIPQPVYRQIEALALKITGASQKRRILQDESAIE</sequence>
<evidence type="ECO:0000259" key="1">
    <source>
        <dbReference type="Pfam" id="PF00535"/>
    </source>
</evidence>
<dbReference type="InterPro" id="IPR029044">
    <property type="entry name" value="Nucleotide-diphossugar_trans"/>
</dbReference>
<dbReference type="Gene3D" id="3.90.550.10">
    <property type="entry name" value="Spore Coat Polysaccharide Biosynthesis Protein SpsA, Chain A"/>
    <property type="match status" value="1"/>
</dbReference>
<dbReference type="Proteomes" id="UP000729701">
    <property type="component" value="Unassembled WGS sequence"/>
</dbReference>
<dbReference type="SUPFAM" id="SSF53448">
    <property type="entry name" value="Nucleotide-diphospho-sugar transferases"/>
    <property type="match status" value="1"/>
</dbReference>
<dbReference type="EMBL" id="JAHHGZ010000017">
    <property type="protein sequence ID" value="MBW4669067.1"/>
    <property type="molecule type" value="Genomic_DNA"/>
</dbReference>